<keyword evidence="3" id="KW-1185">Reference proteome</keyword>
<keyword evidence="2" id="KW-0378">Hydrolase</keyword>
<dbReference type="PANTHER" id="PTHR10887:SF495">
    <property type="entry name" value="HELICASE SENATAXIN ISOFORM X1-RELATED"/>
    <property type="match status" value="1"/>
</dbReference>
<dbReference type="Pfam" id="PF13086">
    <property type="entry name" value="AAA_11"/>
    <property type="match status" value="1"/>
</dbReference>
<sequence>MEKKEKSDKANFGKIFFTRFIDDKCDRQLFLKLCQNNPNWMDPLRDIAKLKRPVRTNEYILNLGKAYEQKVYSFLNKSLNTKYIKDKSTKKIHQTKLKFHDLDDCYSKIHEGKSPYLILLENEFQTPISFKKSIFPTKNSENPIDVKFSDQRPDIIIIRKNLDTMNKGDIYELLPNGERRKLPNNEINNRLSINVIDIKNTAEQDIGKKHFIEIMLYLRSFSHFIYDHKLEKNFFISISKNGIFPKYTEDILKNIKNLERFEQFVIEIPWNESDRIFTSTVNKLHDLHEISPCAVEDISVNIHPNCGFCPFLEDCKKTLGMNDRDSPKNWSLQLIPFNSRSISQQLESYGFKTIGDVERGLKKIKVGNTPAPLYPELPLLEMKVKSLINNEITTPIPGKVHSYCIPKFTPISLSFAIETDPSSDRVFAAGIYLKMIVAKKAKNYHIFKKWWKIWKKALDTSKSPDFIKTQLDTNCFSIDQQIPLEIVDKFLKLLKDLKNFKIFIPGMLVNGKEVIQTRVLGFYAIINESLDPDKEDELAINLVNNLFPMMELCNIVERYVLTREIKYFNKKDGSTKEYIYEYKADMGIFYWSKSQIEHLQDMLERNLEKIISRTTIRNKFSSLISWFTPSDSEVTHPYQHKKIFNLRAFIETVIGFPGIINYTWHEIVKHPSNGGLNSNKLFWIEHFNYMDPTPWYDYLEAKGDHSKQKKLKNEIIKQVIHKTRALNTLRENFQYRTRHAISKHARPIKSTAIKQKTLGENYHSLAHVWYLFSELNGTMQELEANNIRTIYPEYSIGKLNAAKISDLYQVDNPLVKYNIFQFQIINLSSNMKINEGDYVLLIPDELRDLRKWELDRKWRVKIHKMIWNSKSKGYLMEVHSTENLLILYDKTIENKPEIPNWYLYPTSMDAWTNKLYGIRVGGLLERKRFGISWLGARLAYLWNIRSKNNLFWPKNWEFSSNEIYMYLPKLLEIIKEIPGKKLLTNICPTPDESQIEAIKNALDNVIYAIIGPPGTGKSQTIVALIDEFIFRSEQNKKPIRILVTSFSYTALRVIIDKIRKSKNVEGNKSKAAEMQLIFLRSESQLPIAETAECTFVNDLVRLPNGSWRWNGESKKITKSKPLEDQLMENFVIFGNAHQLFRLTERTSPGFVFDLILVDEASQLPTDYFLSSLQYIKNQTFHIQPNIPEMVSLTPNSLVESRDHIEKMNLLNPIDIRNVTKVVIVGDYNQLPPVQPISPPKNLEKVLDSLFAYYVKYHDINRSQLKTNYRSHQDIVDFTKTLGIYEGLHPTSSLANKTLQGDVNRIDQSWVQEILDPTKVVCSLIHNKRFEIAVSSIEAEFASEIVIGYYEMCNIKSSKDERVFWKEKIGVVAPHNAQGRLIIHDIFEKMTKPSKSLTQLNNSELMSHLKSTVYSVEKFQGSDRELIIASVGLSDIDQISAEEEFIYDLNRFNVLTSRAKKKIIYICSDSFLDFIPNSRDVMKHASHSYNYAYKFCNREKVIFIKNEKNNLDYIYFRWKENSKKLDKSLETFKIDSQINGDYFEISYSPKMEFDSLIQDIPKDIYKNKSDKNLDSDREIWRFKFTDIPKIRKFIVIPDPIYQEYANKFEELIDESKEESNRINEQVKFKKKIKKSGRKKINVDFGDNDEDDSLF</sequence>
<organism evidence="2 3">
    <name type="scientific">Promethearchaeum syntrophicum</name>
    <dbReference type="NCBI Taxonomy" id="2594042"/>
    <lineage>
        <taxon>Archaea</taxon>
        <taxon>Promethearchaeati</taxon>
        <taxon>Promethearchaeota</taxon>
        <taxon>Promethearchaeia</taxon>
        <taxon>Promethearchaeales</taxon>
        <taxon>Promethearchaeaceae</taxon>
        <taxon>Promethearchaeum</taxon>
    </lineage>
</organism>
<reference evidence="2 3" key="1">
    <citation type="journal article" date="2020" name="Nature">
        <title>Isolation of an archaeon at the prokaryote-eukaryote interface.</title>
        <authorList>
            <person name="Imachi H."/>
            <person name="Nobu M.K."/>
            <person name="Nakahara N."/>
            <person name="Morono Y."/>
            <person name="Ogawara M."/>
            <person name="Takaki Y."/>
            <person name="Takano Y."/>
            <person name="Uematsu K."/>
            <person name="Ikuta T."/>
            <person name="Ito M."/>
            <person name="Matsui Y."/>
            <person name="Miyazaki M."/>
            <person name="Murata K."/>
            <person name="Saito Y."/>
            <person name="Sakai S."/>
            <person name="Song C."/>
            <person name="Tasumi E."/>
            <person name="Yamanaka Y."/>
            <person name="Yamaguchi T."/>
            <person name="Kamagata Y."/>
            <person name="Tamaki H."/>
            <person name="Takai K."/>
        </authorList>
    </citation>
    <scope>NUCLEOTIDE SEQUENCE [LARGE SCALE GENOMIC DNA]</scope>
    <source>
        <strain evidence="2 3">MK-D1</strain>
    </source>
</reference>
<dbReference type="InterPro" id="IPR027417">
    <property type="entry name" value="P-loop_NTPase"/>
</dbReference>
<protein>
    <submittedName>
        <fullName evidence="2">DEAD/DEAH box helicase</fullName>
    </submittedName>
</protein>
<dbReference type="RefSeq" id="WP_147664250.1">
    <property type="nucleotide sequence ID" value="NZ_CP042905.2"/>
</dbReference>
<dbReference type="InterPro" id="IPR003593">
    <property type="entry name" value="AAA+_ATPase"/>
</dbReference>
<evidence type="ECO:0000313" key="3">
    <source>
        <dbReference type="Proteomes" id="UP000321408"/>
    </source>
</evidence>
<evidence type="ECO:0000259" key="1">
    <source>
        <dbReference type="SMART" id="SM00382"/>
    </source>
</evidence>
<dbReference type="Gene3D" id="3.40.50.300">
    <property type="entry name" value="P-loop containing nucleotide triphosphate hydrolases"/>
    <property type="match status" value="2"/>
</dbReference>
<dbReference type="SUPFAM" id="SSF52540">
    <property type="entry name" value="P-loop containing nucleoside triphosphate hydrolases"/>
    <property type="match status" value="1"/>
</dbReference>
<dbReference type="Pfam" id="PF13087">
    <property type="entry name" value="AAA_12"/>
    <property type="match status" value="1"/>
</dbReference>
<dbReference type="SMART" id="SM00382">
    <property type="entry name" value="AAA"/>
    <property type="match status" value="1"/>
</dbReference>
<dbReference type="PANTHER" id="PTHR10887">
    <property type="entry name" value="DNA2/NAM7 HELICASE FAMILY"/>
    <property type="match status" value="1"/>
</dbReference>
<proteinExistence type="predicted"/>
<reference evidence="2 3" key="2">
    <citation type="journal article" date="2024" name="Int. J. Syst. Evol. Microbiol.">
        <title>Promethearchaeum syntrophicum gen. nov., sp. nov., an anaerobic, obligately syntrophic archaeon, the first isolate of the lineage 'Asgard' archaea, and proposal of the new archaeal phylum Promethearchaeota phyl. nov. and kingdom Promethearchaeati regn. nov.</title>
        <authorList>
            <person name="Imachi H."/>
            <person name="Nobu M.K."/>
            <person name="Kato S."/>
            <person name="Takaki Y."/>
            <person name="Miyazaki M."/>
            <person name="Miyata M."/>
            <person name="Ogawara M."/>
            <person name="Saito Y."/>
            <person name="Sakai S."/>
            <person name="Tahara Y.O."/>
            <person name="Takano Y."/>
            <person name="Tasumi E."/>
            <person name="Uematsu K."/>
            <person name="Yoshimura T."/>
            <person name="Itoh T."/>
            <person name="Ohkuma M."/>
            <person name="Takai K."/>
        </authorList>
    </citation>
    <scope>NUCLEOTIDE SEQUENCE [LARGE SCALE GENOMIC DNA]</scope>
    <source>
        <strain evidence="2 3">MK-D1</strain>
    </source>
</reference>
<name>A0A5B9DE10_9ARCH</name>
<evidence type="ECO:0000313" key="2">
    <source>
        <dbReference type="EMBL" id="QEE17354.1"/>
    </source>
</evidence>
<dbReference type="KEGG" id="psyt:DSAG12_03187"/>
<accession>A0A5B9DE10</accession>
<dbReference type="InterPro" id="IPR041679">
    <property type="entry name" value="DNA2/NAM7-like_C"/>
</dbReference>
<keyword evidence="2" id="KW-0347">Helicase</keyword>
<dbReference type="InterPro" id="IPR041677">
    <property type="entry name" value="DNA2/NAM7_AAA_11"/>
</dbReference>
<dbReference type="OrthoDB" id="45637at2157"/>
<dbReference type="GO" id="GO:0003678">
    <property type="term" value="F:DNA helicase activity"/>
    <property type="evidence" value="ECO:0007669"/>
    <property type="project" value="UniProtKB-EC"/>
</dbReference>
<gene>
    <name evidence="2" type="ORF">DSAG12_03187</name>
</gene>
<feature type="domain" description="AAA+ ATPase" evidence="1">
    <location>
        <begin position="1003"/>
        <end position="1219"/>
    </location>
</feature>
<dbReference type="GO" id="GO:0016787">
    <property type="term" value="F:hydrolase activity"/>
    <property type="evidence" value="ECO:0007669"/>
    <property type="project" value="UniProtKB-KW"/>
</dbReference>
<dbReference type="InterPro" id="IPR045055">
    <property type="entry name" value="DNA2/NAM7-like"/>
</dbReference>
<dbReference type="Proteomes" id="UP000321408">
    <property type="component" value="Chromosome"/>
</dbReference>
<dbReference type="EMBL" id="CP042905">
    <property type="protein sequence ID" value="QEE17354.1"/>
    <property type="molecule type" value="Genomic_DNA"/>
</dbReference>
<keyword evidence="2" id="KW-0547">Nucleotide-binding</keyword>
<dbReference type="GeneID" id="41331157"/>
<keyword evidence="2" id="KW-0067">ATP-binding</keyword>